<dbReference type="OrthoDB" id="2830515at2"/>
<organism evidence="3 4">
    <name type="scientific">Ureibacillus acetophenoni</name>
    <dbReference type="NCBI Taxonomy" id="614649"/>
    <lineage>
        <taxon>Bacteria</taxon>
        <taxon>Bacillati</taxon>
        <taxon>Bacillota</taxon>
        <taxon>Bacilli</taxon>
        <taxon>Bacillales</taxon>
        <taxon>Caryophanaceae</taxon>
        <taxon>Ureibacillus</taxon>
    </lineage>
</organism>
<evidence type="ECO:0000256" key="1">
    <source>
        <dbReference type="SAM" id="Phobius"/>
    </source>
</evidence>
<sequence length="329" mass="35223">MEKIYKRFLREERGNVLVLVAALMVVLIGLTALVIDGGRLYFEKSTLQKAADAAALAGAQELPNDVTTAELQAKNIATANNVATGNSTVQFASDKMWIRVITSSNVDLTFGKIFGISSVPVTASAKVELNPLTSGTGVIPLGLDFSDYDKWKNCTEITLKLPSPSGHMDPTEQCDGSNQLGSGNTGPLNITGSGGDNFRSDLANGSQIEVWVGKELDTETGTMTGPTKQGIKERVDKCKDIYTYNAATFETNPPPDNCAQIVTVPLYTIIESNGNQIKKVKVVGFATLFIIGTDNSGKEVYARFMDFTTGGGNSEGQTDYGTYGFKLVE</sequence>
<dbReference type="EMBL" id="OBQC01000003">
    <property type="protein sequence ID" value="SOC37262.1"/>
    <property type="molecule type" value="Genomic_DNA"/>
</dbReference>
<proteinExistence type="predicted"/>
<feature type="domain" description="Putative Flp pilus-assembly TadG-like N-terminal" evidence="2">
    <location>
        <begin position="14"/>
        <end position="60"/>
    </location>
</feature>
<gene>
    <name evidence="3" type="ORF">SAMN05877842_103112</name>
</gene>
<dbReference type="Proteomes" id="UP000219252">
    <property type="component" value="Unassembled WGS sequence"/>
</dbReference>
<protein>
    <submittedName>
        <fullName evidence="3">Flp pilus assembly protein TadG</fullName>
    </submittedName>
</protein>
<dbReference type="RefSeq" id="WP_097148759.1">
    <property type="nucleotide sequence ID" value="NZ_OBQC01000003.1"/>
</dbReference>
<feature type="transmembrane region" description="Helical" evidence="1">
    <location>
        <begin position="16"/>
        <end position="35"/>
    </location>
</feature>
<reference evidence="4" key="1">
    <citation type="submission" date="2017-08" db="EMBL/GenBank/DDBJ databases">
        <authorList>
            <person name="Varghese N."/>
            <person name="Submissions S."/>
        </authorList>
    </citation>
    <scope>NUCLEOTIDE SEQUENCE [LARGE SCALE GENOMIC DNA]</scope>
    <source>
        <strain evidence="4">JC23</strain>
    </source>
</reference>
<dbReference type="InterPro" id="IPR028087">
    <property type="entry name" value="Tad_N"/>
</dbReference>
<name>A0A285U600_9BACL</name>
<evidence type="ECO:0000313" key="3">
    <source>
        <dbReference type="EMBL" id="SOC37262.1"/>
    </source>
</evidence>
<dbReference type="AlphaFoldDB" id="A0A285U600"/>
<keyword evidence="1" id="KW-1133">Transmembrane helix</keyword>
<keyword evidence="4" id="KW-1185">Reference proteome</keyword>
<dbReference type="Pfam" id="PF13400">
    <property type="entry name" value="Tad"/>
    <property type="match status" value="1"/>
</dbReference>
<accession>A0A285U600</accession>
<evidence type="ECO:0000313" key="4">
    <source>
        <dbReference type="Proteomes" id="UP000219252"/>
    </source>
</evidence>
<keyword evidence="1" id="KW-0472">Membrane</keyword>
<evidence type="ECO:0000259" key="2">
    <source>
        <dbReference type="Pfam" id="PF13400"/>
    </source>
</evidence>
<keyword evidence="1" id="KW-0812">Transmembrane</keyword>